<dbReference type="AlphaFoldDB" id="A0A6A5QL96"/>
<evidence type="ECO:0000256" key="1">
    <source>
        <dbReference type="SAM" id="MobiDB-lite"/>
    </source>
</evidence>
<organism evidence="2 3">
    <name type="scientific">Ampelomyces quisqualis</name>
    <name type="common">Powdery mildew agent</name>
    <dbReference type="NCBI Taxonomy" id="50730"/>
    <lineage>
        <taxon>Eukaryota</taxon>
        <taxon>Fungi</taxon>
        <taxon>Dikarya</taxon>
        <taxon>Ascomycota</taxon>
        <taxon>Pezizomycotina</taxon>
        <taxon>Dothideomycetes</taxon>
        <taxon>Pleosporomycetidae</taxon>
        <taxon>Pleosporales</taxon>
        <taxon>Pleosporineae</taxon>
        <taxon>Phaeosphaeriaceae</taxon>
        <taxon>Ampelomyces</taxon>
    </lineage>
</organism>
<accession>A0A6A5QL96</accession>
<feature type="region of interest" description="Disordered" evidence="1">
    <location>
        <begin position="53"/>
        <end position="72"/>
    </location>
</feature>
<keyword evidence="3" id="KW-1185">Reference proteome</keyword>
<evidence type="ECO:0000313" key="2">
    <source>
        <dbReference type="EMBL" id="KAF1915620.1"/>
    </source>
</evidence>
<name>A0A6A5QL96_AMPQU</name>
<sequence>MGPSNDLCAGYESRLWKRCHKPRAAAFFRMCRLPHEFWPTRRSFRVLDHVLGRRPGDFSSAGRYGRTGSDHA</sequence>
<dbReference type="Proteomes" id="UP000800096">
    <property type="component" value="Unassembled WGS sequence"/>
</dbReference>
<proteinExistence type="predicted"/>
<dbReference type="EMBL" id="ML979136">
    <property type="protein sequence ID" value="KAF1915620.1"/>
    <property type="molecule type" value="Genomic_DNA"/>
</dbReference>
<reference evidence="2" key="1">
    <citation type="journal article" date="2020" name="Stud. Mycol.">
        <title>101 Dothideomycetes genomes: a test case for predicting lifestyles and emergence of pathogens.</title>
        <authorList>
            <person name="Haridas S."/>
            <person name="Albert R."/>
            <person name="Binder M."/>
            <person name="Bloem J."/>
            <person name="Labutti K."/>
            <person name="Salamov A."/>
            <person name="Andreopoulos B."/>
            <person name="Baker S."/>
            <person name="Barry K."/>
            <person name="Bills G."/>
            <person name="Bluhm B."/>
            <person name="Cannon C."/>
            <person name="Castanera R."/>
            <person name="Culley D."/>
            <person name="Daum C."/>
            <person name="Ezra D."/>
            <person name="Gonzalez J."/>
            <person name="Henrissat B."/>
            <person name="Kuo A."/>
            <person name="Liang C."/>
            <person name="Lipzen A."/>
            <person name="Lutzoni F."/>
            <person name="Magnuson J."/>
            <person name="Mondo S."/>
            <person name="Nolan M."/>
            <person name="Ohm R."/>
            <person name="Pangilinan J."/>
            <person name="Park H.-J."/>
            <person name="Ramirez L."/>
            <person name="Alfaro M."/>
            <person name="Sun H."/>
            <person name="Tritt A."/>
            <person name="Yoshinaga Y."/>
            <person name="Zwiers L.-H."/>
            <person name="Turgeon B."/>
            <person name="Goodwin S."/>
            <person name="Spatafora J."/>
            <person name="Crous P."/>
            <person name="Grigoriev I."/>
        </authorList>
    </citation>
    <scope>NUCLEOTIDE SEQUENCE</scope>
    <source>
        <strain evidence="2">HMLAC05119</strain>
    </source>
</reference>
<gene>
    <name evidence="2" type="ORF">BDU57DRAFT_518684</name>
</gene>
<protein>
    <submittedName>
        <fullName evidence="2">Uncharacterized protein</fullName>
    </submittedName>
</protein>
<evidence type="ECO:0000313" key="3">
    <source>
        <dbReference type="Proteomes" id="UP000800096"/>
    </source>
</evidence>